<evidence type="ECO:0000259" key="2">
    <source>
        <dbReference type="PROSITE" id="PS50035"/>
    </source>
</evidence>
<keyword evidence="1" id="KW-0597">Phosphoprotein</keyword>
<dbReference type="RefSeq" id="WP_090882219.1">
    <property type="nucleotide sequence ID" value="NZ_FOGG01000005.1"/>
</dbReference>
<dbReference type="InterPro" id="IPR001736">
    <property type="entry name" value="PLipase_D/transphosphatidylase"/>
</dbReference>
<dbReference type="SUPFAM" id="SSF52172">
    <property type="entry name" value="CheY-like"/>
    <property type="match status" value="1"/>
</dbReference>
<evidence type="ECO:0000313" key="4">
    <source>
        <dbReference type="EMBL" id="SER17086.1"/>
    </source>
</evidence>
<dbReference type="InterPro" id="IPR001789">
    <property type="entry name" value="Sig_transdc_resp-reg_receiver"/>
</dbReference>
<dbReference type="PROSITE" id="PS50035">
    <property type="entry name" value="PLD"/>
    <property type="match status" value="1"/>
</dbReference>
<reference evidence="4 5" key="1">
    <citation type="submission" date="2016-10" db="EMBL/GenBank/DDBJ databases">
        <authorList>
            <person name="de Groot N.N."/>
        </authorList>
    </citation>
    <scope>NUCLEOTIDE SEQUENCE [LARGE SCALE GENOMIC DNA]</scope>
    <source>
        <strain evidence="4 5">DSM 18610</strain>
    </source>
</reference>
<dbReference type="PANTHER" id="PTHR43228:SF1">
    <property type="entry name" value="TWO-COMPONENT RESPONSE REGULATOR ARR22"/>
    <property type="match status" value="1"/>
</dbReference>
<evidence type="ECO:0000259" key="3">
    <source>
        <dbReference type="PROSITE" id="PS50110"/>
    </source>
</evidence>
<proteinExistence type="predicted"/>
<sequence length="125" mass="13683">MKQHPRILIVDDNDLMRTLMSNILKKLIGSSDLKQASNLTDAFTLLGQDSFDLLLLDINMPQGDSSPETVAQIKEMQPQMKVCMFSGNDKSILAQSFLDAGAIGFIQKDNTMGSSAAEIVKMVFG</sequence>
<feature type="modified residue" description="4-aspartylphosphate" evidence="1">
    <location>
        <position position="57"/>
    </location>
</feature>
<dbReference type="InterPro" id="IPR058245">
    <property type="entry name" value="NreC/VraR/RcsB-like_REC"/>
</dbReference>
<evidence type="ECO:0000313" key="5">
    <source>
        <dbReference type="Proteomes" id="UP000199572"/>
    </source>
</evidence>
<dbReference type="AlphaFoldDB" id="A0A1H9M089"/>
<organism evidence="4 5">
    <name type="scientific">Pedobacter rhizosphaerae</name>
    <dbReference type="NCBI Taxonomy" id="390241"/>
    <lineage>
        <taxon>Bacteria</taxon>
        <taxon>Pseudomonadati</taxon>
        <taxon>Bacteroidota</taxon>
        <taxon>Sphingobacteriia</taxon>
        <taxon>Sphingobacteriales</taxon>
        <taxon>Sphingobacteriaceae</taxon>
        <taxon>Pedobacter</taxon>
    </lineage>
</organism>
<keyword evidence="5" id="KW-1185">Reference proteome</keyword>
<dbReference type="GO" id="GO:0003824">
    <property type="term" value="F:catalytic activity"/>
    <property type="evidence" value="ECO:0007669"/>
    <property type="project" value="InterPro"/>
</dbReference>
<evidence type="ECO:0000256" key="1">
    <source>
        <dbReference type="PROSITE-ProRule" id="PRU00169"/>
    </source>
</evidence>
<dbReference type="OrthoDB" id="1013073at2"/>
<dbReference type="STRING" id="390241.SAMN04488023_10541"/>
<dbReference type="GO" id="GO:0006793">
    <property type="term" value="P:phosphorus metabolic process"/>
    <property type="evidence" value="ECO:0007669"/>
    <property type="project" value="UniProtKB-ARBA"/>
</dbReference>
<feature type="domain" description="PLD phosphodiesterase" evidence="2">
    <location>
        <begin position="1"/>
        <end position="37"/>
    </location>
</feature>
<dbReference type="EMBL" id="FOGG01000005">
    <property type="protein sequence ID" value="SER17086.1"/>
    <property type="molecule type" value="Genomic_DNA"/>
</dbReference>
<dbReference type="Gene3D" id="3.40.50.2300">
    <property type="match status" value="1"/>
</dbReference>
<dbReference type="SMART" id="SM00448">
    <property type="entry name" value="REC"/>
    <property type="match status" value="1"/>
</dbReference>
<dbReference type="GO" id="GO:0000160">
    <property type="term" value="P:phosphorelay signal transduction system"/>
    <property type="evidence" value="ECO:0007669"/>
    <property type="project" value="InterPro"/>
</dbReference>
<dbReference type="CDD" id="cd17535">
    <property type="entry name" value="REC_NarL-like"/>
    <property type="match status" value="1"/>
</dbReference>
<dbReference type="PANTHER" id="PTHR43228">
    <property type="entry name" value="TWO-COMPONENT RESPONSE REGULATOR"/>
    <property type="match status" value="1"/>
</dbReference>
<name>A0A1H9M089_9SPHI</name>
<dbReference type="PROSITE" id="PS50110">
    <property type="entry name" value="RESPONSE_REGULATORY"/>
    <property type="match status" value="1"/>
</dbReference>
<gene>
    <name evidence="4" type="ORF">SAMN04488023_10541</name>
</gene>
<dbReference type="InterPro" id="IPR011006">
    <property type="entry name" value="CheY-like_superfamily"/>
</dbReference>
<dbReference type="Pfam" id="PF00072">
    <property type="entry name" value="Response_reg"/>
    <property type="match status" value="1"/>
</dbReference>
<feature type="domain" description="Response regulatory" evidence="3">
    <location>
        <begin position="6"/>
        <end position="123"/>
    </location>
</feature>
<dbReference type="Proteomes" id="UP000199572">
    <property type="component" value="Unassembled WGS sequence"/>
</dbReference>
<dbReference type="InterPro" id="IPR052048">
    <property type="entry name" value="ST_Response_Regulator"/>
</dbReference>
<accession>A0A1H9M089</accession>
<protein>
    <submittedName>
        <fullName evidence="4">Response regulator receiver domain-containing protein</fullName>
    </submittedName>
</protein>